<accession>B3EK32</accession>
<evidence type="ECO:0008006" key="2">
    <source>
        <dbReference type="Google" id="ProtNLM"/>
    </source>
</evidence>
<proteinExistence type="predicted"/>
<dbReference type="HOGENOM" id="CLU_122294_0_0_10"/>
<dbReference type="KEGG" id="cpb:Cphamn1_0120"/>
<dbReference type="OrthoDB" id="5451477at2"/>
<organism evidence="1">
    <name type="scientific">Chlorobium phaeobacteroides (strain BS1)</name>
    <dbReference type="NCBI Taxonomy" id="331678"/>
    <lineage>
        <taxon>Bacteria</taxon>
        <taxon>Pseudomonadati</taxon>
        <taxon>Chlorobiota</taxon>
        <taxon>Chlorobiia</taxon>
        <taxon>Chlorobiales</taxon>
        <taxon>Chlorobiaceae</taxon>
        <taxon>Chlorobium/Pelodictyon group</taxon>
        <taxon>Chlorobium</taxon>
    </lineage>
</organism>
<protein>
    <recommendedName>
        <fullName evidence="2">Antitoxin SocA-like Panacea domain-containing protein</fullName>
    </recommendedName>
</protein>
<dbReference type="EMBL" id="CP001101">
    <property type="protein sequence ID" value="ACE03100.1"/>
    <property type="molecule type" value="Genomic_DNA"/>
</dbReference>
<reference evidence="1" key="1">
    <citation type="submission" date="2008-06" db="EMBL/GenBank/DDBJ databases">
        <title>Complete sequence of Chlorobium phaeobacteroides BS1.</title>
        <authorList>
            <consortium name="US DOE Joint Genome Institute"/>
            <person name="Lucas S."/>
            <person name="Copeland A."/>
            <person name="Lapidus A."/>
            <person name="Glavina del Rio T."/>
            <person name="Dalin E."/>
            <person name="Tice H."/>
            <person name="Bruce D."/>
            <person name="Goodwin L."/>
            <person name="Pitluck S."/>
            <person name="Schmutz J."/>
            <person name="Larimer F."/>
            <person name="Land M."/>
            <person name="Hauser L."/>
            <person name="Kyrpides N."/>
            <person name="Ovchinnikova G."/>
            <person name="Li T."/>
            <person name="Liu Z."/>
            <person name="Zhao F."/>
            <person name="Overmann J."/>
            <person name="Bryant D.A."/>
            <person name="Richardson P."/>
        </authorList>
    </citation>
    <scope>NUCLEOTIDE SEQUENCE [LARGE SCALE GENOMIC DNA]</scope>
    <source>
        <strain evidence="1">BS1</strain>
    </source>
</reference>
<dbReference type="eggNOG" id="COG3465">
    <property type="taxonomic scope" value="Bacteria"/>
</dbReference>
<sequence length="191" mass="21976">MKITFDIPWTRYALIAELAKRLDGVNPQFGKTVLEKLVFFLQEIYGIKCGYDFELYSYGPFDSQLLGDLDLVEHWGGVTVLRVNNSFGGYRIQPSEKVDSIVGKAKEFIEDQKTEKALDDLVSNYGAMTARDLELRATTVYVERGLRKKGEYRSKEKICSLVSQIKPKFDFQEIEQAVLELKKRSHIEFTD</sequence>
<dbReference type="AlphaFoldDB" id="B3EK32"/>
<name>B3EK32_CHLPB</name>
<gene>
    <name evidence="1" type="ordered locus">Cphamn1_0120</name>
</gene>
<evidence type="ECO:0000313" key="1">
    <source>
        <dbReference type="EMBL" id="ACE03100.1"/>
    </source>
</evidence>